<organism evidence="4 5">
    <name type="scientific">Pseudallescheria apiosperma</name>
    <name type="common">Scedosporium apiospermum</name>
    <dbReference type="NCBI Taxonomy" id="563466"/>
    <lineage>
        <taxon>Eukaryota</taxon>
        <taxon>Fungi</taxon>
        <taxon>Dikarya</taxon>
        <taxon>Ascomycota</taxon>
        <taxon>Pezizomycotina</taxon>
        <taxon>Sordariomycetes</taxon>
        <taxon>Hypocreomycetidae</taxon>
        <taxon>Microascales</taxon>
        <taxon>Microascaceae</taxon>
        <taxon>Scedosporium</taxon>
    </lineage>
</organism>
<dbReference type="PRINTS" id="PR00080">
    <property type="entry name" value="SDRFAMILY"/>
</dbReference>
<dbReference type="HOGENOM" id="CLU_010194_1_1_1"/>
<comment type="caution">
    <text evidence="4">The sequence shown here is derived from an EMBL/GenBank/DDBJ whole genome shotgun (WGS) entry which is preliminary data.</text>
</comment>
<evidence type="ECO:0000256" key="1">
    <source>
        <dbReference type="ARBA" id="ARBA00006484"/>
    </source>
</evidence>
<dbReference type="PANTHER" id="PTHR43008">
    <property type="entry name" value="BENZIL REDUCTASE"/>
    <property type="match status" value="1"/>
</dbReference>
<dbReference type="OMA" id="FGRIDNC"/>
<proteinExistence type="inferred from homology"/>
<dbReference type="PANTHER" id="PTHR43008:SF4">
    <property type="entry name" value="CHAIN DEHYDROGENASE, PUTATIVE (AFU_ORTHOLOGUE AFUA_4G08710)-RELATED"/>
    <property type="match status" value="1"/>
</dbReference>
<evidence type="ECO:0000256" key="2">
    <source>
        <dbReference type="ARBA" id="ARBA00022857"/>
    </source>
</evidence>
<dbReference type="InterPro" id="IPR002347">
    <property type="entry name" value="SDR_fam"/>
</dbReference>
<dbReference type="PRINTS" id="PR00081">
    <property type="entry name" value="GDHRDH"/>
</dbReference>
<comment type="similarity">
    <text evidence="1">Belongs to the short-chain dehydrogenases/reductases (SDR) family.</text>
</comment>
<dbReference type="Gene3D" id="3.40.50.720">
    <property type="entry name" value="NAD(P)-binding Rossmann-like Domain"/>
    <property type="match status" value="1"/>
</dbReference>
<dbReference type="KEGG" id="sapo:SAPIO_CDS9361"/>
<dbReference type="PROSITE" id="PS00061">
    <property type="entry name" value="ADH_SHORT"/>
    <property type="match status" value="1"/>
</dbReference>
<dbReference type="GeneID" id="27728433"/>
<evidence type="ECO:0000313" key="4">
    <source>
        <dbReference type="EMBL" id="KEZ39495.1"/>
    </source>
</evidence>
<dbReference type="OrthoDB" id="417891at2759"/>
<evidence type="ECO:0000256" key="3">
    <source>
        <dbReference type="ARBA" id="ARBA00023002"/>
    </source>
</evidence>
<dbReference type="GO" id="GO:0016616">
    <property type="term" value="F:oxidoreductase activity, acting on the CH-OH group of donors, NAD or NADP as acceptor"/>
    <property type="evidence" value="ECO:0007669"/>
    <property type="project" value="UniProtKB-ARBA"/>
</dbReference>
<dbReference type="EMBL" id="JOWA01000143">
    <property type="protein sequence ID" value="KEZ39495.1"/>
    <property type="molecule type" value="Genomic_DNA"/>
</dbReference>
<dbReference type="AlphaFoldDB" id="A0A084FWN3"/>
<dbReference type="GO" id="GO:0050664">
    <property type="term" value="F:oxidoreductase activity, acting on NAD(P)H, oxygen as acceptor"/>
    <property type="evidence" value="ECO:0007669"/>
    <property type="project" value="TreeGrafter"/>
</dbReference>
<dbReference type="InterPro" id="IPR036291">
    <property type="entry name" value="NAD(P)-bd_dom_sf"/>
</dbReference>
<dbReference type="InterPro" id="IPR020904">
    <property type="entry name" value="Sc_DH/Rdtase_CS"/>
</dbReference>
<accession>A0A084FWN3</accession>
<dbReference type="Proteomes" id="UP000028545">
    <property type="component" value="Unassembled WGS sequence"/>
</dbReference>
<reference evidence="4 5" key="1">
    <citation type="journal article" date="2014" name="Genome Announc.">
        <title>Draft genome sequence of the pathogenic fungus Scedosporium apiospermum.</title>
        <authorList>
            <person name="Vandeputte P."/>
            <person name="Ghamrawi S."/>
            <person name="Rechenmann M."/>
            <person name="Iltis A."/>
            <person name="Giraud S."/>
            <person name="Fleury M."/>
            <person name="Thornton C."/>
            <person name="Delhaes L."/>
            <person name="Meyer W."/>
            <person name="Papon N."/>
            <person name="Bouchara J.P."/>
        </authorList>
    </citation>
    <scope>NUCLEOTIDE SEQUENCE [LARGE SCALE GENOMIC DNA]</scope>
    <source>
        <strain evidence="4 5">IHEM 14462</strain>
    </source>
</reference>
<name>A0A084FWN3_PSEDA</name>
<dbReference type="SUPFAM" id="SSF51735">
    <property type="entry name" value="NAD(P)-binding Rossmann-fold domains"/>
    <property type="match status" value="1"/>
</dbReference>
<protein>
    <submittedName>
        <fullName evidence="4">Uncharacterized protein</fullName>
    </submittedName>
</protein>
<dbReference type="Pfam" id="PF13561">
    <property type="entry name" value="adh_short_C2"/>
    <property type="match status" value="1"/>
</dbReference>
<dbReference type="VEuPathDB" id="FungiDB:SAPIO_CDS9361"/>
<sequence>MADKLDDVRPMFELRNRNFIVTGGAQGIGFAATRAICEMGGNVAVLDIQDKPVEEFNTLAEKFGSKTVYIKTDVTVEASLNEAFAKALAELGTIDGLVPAAGIAIDKPFVDQTWDEFTRIQEINVRGTFFIAQLVTKQIIKQGTGGSMVLIASQSAHIALPGYRMAAYNASKGGILMLARALAVELAPHGIRVNTISPGYVDSEMTRSVRAIKSKREGDQMWLSPPLKRLSTQNDLTGAIIYLLSDAARHTTATDIQITGGLHAGTIDGVITWE</sequence>
<gene>
    <name evidence="4" type="ORF">SAPIO_CDS9361</name>
</gene>
<keyword evidence="5" id="KW-1185">Reference proteome</keyword>
<keyword evidence="3" id="KW-0560">Oxidoreductase</keyword>
<dbReference type="RefSeq" id="XP_016639294.1">
    <property type="nucleotide sequence ID" value="XM_016790784.1"/>
</dbReference>
<dbReference type="FunFam" id="3.40.50.720:FF:000084">
    <property type="entry name" value="Short-chain dehydrogenase reductase"/>
    <property type="match status" value="1"/>
</dbReference>
<keyword evidence="2" id="KW-0521">NADP</keyword>
<evidence type="ECO:0000313" key="5">
    <source>
        <dbReference type="Proteomes" id="UP000028545"/>
    </source>
</evidence>